<dbReference type="GO" id="GO:0005829">
    <property type="term" value="C:cytosol"/>
    <property type="evidence" value="ECO:0007669"/>
    <property type="project" value="TreeGrafter"/>
</dbReference>
<evidence type="ECO:0008006" key="5">
    <source>
        <dbReference type="Google" id="ProtNLM"/>
    </source>
</evidence>
<organism evidence="3 4">
    <name type="scientific">Candidatus Giovannonibacteria bacterium RIFCSPHIGHO2_12_FULL_43_15</name>
    <dbReference type="NCBI Taxonomy" id="1798341"/>
    <lineage>
        <taxon>Bacteria</taxon>
        <taxon>Candidatus Giovannoniibacteriota</taxon>
    </lineage>
</organism>
<dbReference type="SUPFAM" id="SSF50475">
    <property type="entry name" value="FMN-binding split barrel"/>
    <property type="match status" value="1"/>
</dbReference>
<accession>A0A1F5WRG4</accession>
<dbReference type="PANTHER" id="PTHR30108:SF17">
    <property type="entry name" value="FERULIC ACID DECARBOXYLASE 1"/>
    <property type="match status" value="1"/>
</dbReference>
<dbReference type="InterPro" id="IPR048304">
    <property type="entry name" value="UbiD_Rift_dom"/>
</dbReference>
<reference evidence="3 4" key="1">
    <citation type="journal article" date="2016" name="Nat. Commun.">
        <title>Thousands of microbial genomes shed light on interconnected biogeochemical processes in an aquifer system.</title>
        <authorList>
            <person name="Anantharaman K."/>
            <person name="Brown C.T."/>
            <person name="Hug L.A."/>
            <person name="Sharon I."/>
            <person name="Castelle C.J."/>
            <person name="Probst A.J."/>
            <person name="Thomas B.C."/>
            <person name="Singh A."/>
            <person name="Wilkins M.J."/>
            <person name="Karaoz U."/>
            <person name="Brodie E.L."/>
            <person name="Williams K.H."/>
            <person name="Hubbard S.S."/>
            <person name="Banfield J.F."/>
        </authorList>
    </citation>
    <scope>NUCLEOTIDE SEQUENCE [LARGE SCALE GENOMIC DNA]</scope>
</reference>
<evidence type="ECO:0000313" key="4">
    <source>
        <dbReference type="Proteomes" id="UP000177723"/>
    </source>
</evidence>
<dbReference type="Proteomes" id="UP000177723">
    <property type="component" value="Unassembled WGS sequence"/>
</dbReference>
<dbReference type="PANTHER" id="PTHR30108">
    <property type="entry name" value="3-OCTAPRENYL-4-HYDROXYBENZOATE CARBOXY-LYASE-RELATED"/>
    <property type="match status" value="1"/>
</dbReference>
<dbReference type="InterPro" id="IPR049383">
    <property type="entry name" value="UbiD-like_N"/>
</dbReference>
<dbReference type="AlphaFoldDB" id="A0A1F5WRG4"/>
<dbReference type="GO" id="GO:0008694">
    <property type="term" value="F:4-hydroxy-3-polyprenylbenzoate decarboxylase activity"/>
    <property type="evidence" value="ECO:0007669"/>
    <property type="project" value="TreeGrafter"/>
</dbReference>
<sequence>MPYSDLRSYLEVLEKCGKLRRIRKEVDASWEIAAVCRQLFYKFQPKERPAIIFENPKGYGIPVAAGTAAASPEIYQIGMEANSLEEINQKWDHALENLIPPRIVKEASCKENILLGEKIDLSIFPVPTWTPGLDAGPYITSALVITKDPETGTYNIGTHRMMIKGKDVTGMHIGSAQDAARHIEWYEKQGKPAPVAIALGTDPSLCYVSTTRTHEHVDEFFLAGGLRGEPVDLVPCETIPLLVPATAEIILEGEIPAGTREMEGPFGEYTGYMSPSGMRRIFRIKCITFRNNPIYHAFISQMPPSESSCIRKIGNERIIFHTSSS</sequence>
<gene>
    <name evidence="3" type="ORF">A3F23_02400</name>
</gene>
<proteinExistence type="predicted"/>
<evidence type="ECO:0000313" key="3">
    <source>
        <dbReference type="EMBL" id="OGF78259.1"/>
    </source>
</evidence>
<protein>
    <recommendedName>
        <fullName evidence="5">UbiD family decarboxylase</fullName>
    </recommendedName>
</protein>
<dbReference type="EMBL" id="MFHT01000003">
    <property type="protein sequence ID" value="OGF78259.1"/>
    <property type="molecule type" value="Genomic_DNA"/>
</dbReference>
<dbReference type="Pfam" id="PF20695">
    <property type="entry name" value="UbiD_N"/>
    <property type="match status" value="1"/>
</dbReference>
<feature type="domain" description="3-octaprenyl-4-hydroxybenzoate carboxy-lyase-like Rift-related" evidence="1">
    <location>
        <begin position="104"/>
        <end position="300"/>
    </location>
</feature>
<dbReference type="GO" id="GO:0006744">
    <property type="term" value="P:ubiquinone biosynthetic process"/>
    <property type="evidence" value="ECO:0007669"/>
    <property type="project" value="TreeGrafter"/>
</dbReference>
<dbReference type="Pfam" id="PF01977">
    <property type="entry name" value="UbiD"/>
    <property type="match status" value="1"/>
</dbReference>
<evidence type="ECO:0000259" key="1">
    <source>
        <dbReference type="Pfam" id="PF01977"/>
    </source>
</evidence>
<name>A0A1F5WRG4_9BACT</name>
<comment type="caution">
    <text evidence="3">The sequence shown here is derived from an EMBL/GenBank/DDBJ whole genome shotgun (WGS) entry which is preliminary data.</text>
</comment>
<feature type="domain" description="3-octaprenyl-4-hydroxybenzoate carboxy-lyase-like N-terminal" evidence="2">
    <location>
        <begin position="10"/>
        <end position="89"/>
    </location>
</feature>
<dbReference type="InterPro" id="IPR002830">
    <property type="entry name" value="UbiD"/>
</dbReference>
<evidence type="ECO:0000259" key="2">
    <source>
        <dbReference type="Pfam" id="PF20695"/>
    </source>
</evidence>